<feature type="domain" description="Creatinase N-terminal" evidence="6">
    <location>
        <begin position="38"/>
        <end position="161"/>
    </location>
</feature>
<evidence type="ECO:0000256" key="1">
    <source>
        <dbReference type="ARBA" id="ARBA00008766"/>
    </source>
</evidence>
<proteinExistence type="inferred from homology"/>
<feature type="signal peptide" evidence="4">
    <location>
        <begin position="1"/>
        <end position="17"/>
    </location>
</feature>
<feature type="domain" description="Peptidase M24 C-terminal" evidence="7">
    <location>
        <begin position="574"/>
        <end position="635"/>
    </location>
</feature>
<evidence type="ECO:0000313" key="8">
    <source>
        <dbReference type="EMBL" id="CAF0917637.1"/>
    </source>
</evidence>
<evidence type="ECO:0000256" key="3">
    <source>
        <dbReference type="ARBA" id="ARBA00022801"/>
    </source>
</evidence>
<dbReference type="GO" id="GO:0005737">
    <property type="term" value="C:cytoplasm"/>
    <property type="evidence" value="ECO:0007669"/>
    <property type="project" value="UniProtKB-ARBA"/>
</dbReference>
<evidence type="ECO:0000259" key="7">
    <source>
        <dbReference type="Pfam" id="PF16188"/>
    </source>
</evidence>
<dbReference type="FunFam" id="3.90.230.10:FF:000009">
    <property type="entry name" value="xaa-Pro aminopeptidase 2"/>
    <property type="match status" value="1"/>
</dbReference>
<dbReference type="PANTHER" id="PTHR43763:SF6">
    <property type="entry name" value="XAA-PRO AMINOPEPTIDASE 1"/>
    <property type="match status" value="1"/>
</dbReference>
<dbReference type="EMBL" id="CAJNOJ010000037">
    <property type="protein sequence ID" value="CAF0917637.1"/>
    <property type="molecule type" value="Genomic_DNA"/>
</dbReference>
<keyword evidence="4" id="KW-0732">Signal</keyword>
<gene>
    <name evidence="8" type="ORF">EDS130_LOCUS10599</name>
</gene>
<comment type="caution">
    <text evidence="8">The sequence shown here is derived from an EMBL/GenBank/DDBJ whole genome shotgun (WGS) entry which is preliminary data.</text>
</comment>
<evidence type="ECO:0000259" key="5">
    <source>
        <dbReference type="Pfam" id="PF00557"/>
    </source>
</evidence>
<keyword evidence="2" id="KW-0479">Metal-binding</keyword>
<dbReference type="OrthoDB" id="9995434at2759"/>
<dbReference type="PANTHER" id="PTHR43763">
    <property type="entry name" value="XAA-PRO AMINOPEPTIDASE 1"/>
    <property type="match status" value="1"/>
</dbReference>
<dbReference type="Pfam" id="PF16189">
    <property type="entry name" value="Creatinase_N_2"/>
    <property type="match status" value="1"/>
</dbReference>
<comment type="similarity">
    <text evidence="1">Belongs to the peptidase M24B family.</text>
</comment>
<name>A0A814AVG3_ADIRI</name>
<dbReference type="Proteomes" id="UP000663852">
    <property type="component" value="Unassembled WGS sequence"/>
</dbReference>
<dbReference type="GO" id="GO:0070006">
    <property type="term" value="F:metalloaminopeptidase activity"/>
    <property type="evidence" value="ECO:0007669"/>
    <property type="project" value="InterPro"/>
</dbReference>
<evidence type="ECO:0000256" key="4">
    <source>
        <dbReference type="SAM" id="SignalP"/>
    </source>
</evidence>
<dbReference type="InterPro" id="IPR033740">
    <property type="entry name" value="Pept_M24B"/>
</dbReference>
<dbReference type="SUPFAM" id="SSF55920">
    <property type="entry name" value="Creatinase/aminopeptidase"/>
    <property type="match status" value="1"/>
</dbReference>
<dbReference type="InterPro" id="IPR036005">
    <property type="entry name" value="Creatinase/aminopeptidase-like"/>
</dbReference>
<dbReference type="InterPro" id="IPR000994">
    <property type="entry name" value="Pept_M24"/>
</dbReference>
<feature type="domain" description="Peptidase M24" evidence="5">
    <location>
        <begin position="348"/>
        <end position="562"/>
    </location>
</feature>
<dbReference type="InterPro" id="IPR032416">
    <property type="entry name" value="Peptidase_M24_C"/>
</dbReference>
<dbReference type="InterPro" id="IPR029149">
    <property type="entry name" value="Creatin/AminoP/Spt16_N"/>
</dbReference>
<dbReference type="Pfam" id="PF01321">
    <property type="entry name" value="Creatinase_N"/>
    <property type="match status" value="1"/>
</dbReference>
<dbReference type="InterPro" id="IPR050422">
    <property type="entry name" value="X-Pro_aminopeptidase_P"/>
</dbReference>
<dbReference type="AlphaFoldDB" id="A0A814AVG3"/>
<keyword evidence="3" id="KW-0378">Hydrolase</keyword>
<organism evidence="8 9">
    <name type="scientific">Adineta ricciae</name>
    <name type="common">Rotifer</name>
    <dbReference type="NCBI Taxonomy" id="249248"/>
    <lineage>
        <taxon>Eukaryota</taxon>
        <taxon>Metazoa</taxon>
        <taxon>Spiralia</taxon>
        <taxon>Gnathifera</taxon>
        <taxon>Rotifera</taxon>
        <taxon>Eurotatoria</taxon>
        <taxon>Bdelloidea</taxon>
        <taxon>Adinetida</taxon>
        <taxon>Adinetidae</taxon>
        <taxon>Adineta</taxon>
    </lineage>
</organism>
<protein>
    <submittedName>
        <fullName evidence="8">Uncharacterized protein</fullName>
    </submittedName>
</protein>
<dbReference type="InterPro" id="IPR000587">
    <property type="entry name" value="Creatinase_N"/>
</dbReference>
<dbReference type="SUPFAM" id="SSF53092">
    <property type="entry name" value="Creatinase/prolidase N-terminal domain"/>
    <property type="match status" value="1"/>
</dbReference>
<sequence>MLFAVLAVLITVQSSFCNELNQTTCRPKATQKNTSIILKDLRREMQNIGIGIYIILSGDEHGSEYTQEYDKRREWLTGFHGSSGIAIVTLQTAALWTDSRYFTQAEEELDCANWLLMRDRAAGVPTVTQWLLTMGNQTRLPIGGTPTFAPSSKWITINKALKQIGKQLQPVDDLVTRIWPNEERPKPLQNPIVEHDIKYAGETVQEKLQKTTRSMKRRGITATIISALDEVAWQFNLRGADIPYNPFFKSYAIIYTDYINRLPELFVNLAQLNGTMYPIGVKVFDYVAFWQYLNRTVADPTVKKIWIDPQVSQAIYGSIPAEKLMLPLLNSPVQRVKAQKNRVERHGMRISQIRDSVARLKHLGWIEEQLKAGIPINESSAADQLLVYQKQQSNFQFPSFKAISGSGENAALPHYSPEPKTARPITKDQVYLLDAGSQYLDGTTDITRTHHFGTPTDVERRAYTRVLQGVLDIADAIFPLGTYGRSIDYLARMHLFRDGMIYGHSTGHGVGYFLGVHEGPQSIGYSYDQYEEPLLEGVFISDEPGFYKVHDFGIRIENVMEIVRANNSVYNKEQFLRFNTITYLPYERSMIDVSLLTIKQYNTINQYHKEVAEMLEPLLKDDLAALRALHSRTKRLDPLPFINLKISRSENDAHAMTSSRFIIAFLPLLIEVPSQTTNPTLLYEILLFFTTYSPISYIFPSEFVVLFVRLVEINCMSCITTDH</sequence>
<feature type="chain" id="PRO_5032871877" evidence="4">
    <location>
        <begin position="18"/>
        <end position="723"/>
    </location>
</feature>
<dbReference type="Pfam" id="PF00557">
    <property type="entry name" value="Peptidase_M24"/>
    <property type="match status" value="1"/>
</dbReference>
<dbReference type="Gene3D" id="3.90.230.10">
    <property type="entry name" value="Creatinase/methionine aminopeptidase superfamily"/>
    <property type="match status" value="1"/>
</dbReference>
<reference evidence="8" key="1">
    <citation type="submission" date="2021-02" db="EMBL/GenBank/DDBJ databases">
        <authorList>
            <person name="Nowell W R."/>
        </authorList>
    </citation>
    <scope>NUCLEOTIDE SEQUENCE</scope>
</reference>
<dbReference type="Pfam" id="PF16188">
    <property type="entry name" value="Peptidase_M24_C"/>
    <property type="match status" value="1"/>
</dbReference>
<evidence type="ECO:0000256" key="2">
    <source>
        <dbReference type="ARBA" id="ARBA00022723"/>
    </source>
</evidence>
<evidence type="ECO:0000259" key="6">
    <source>
        <dbReference type="Pfam" id="PF01321"/>
    </source>
</evidence>
<dbReference type="Gene3D" id="3.40.350.10">
    <property type="entry name" value="Creatinase/prolidase N-terminal domain"/>
    <property type="match status" value="2"/>
</dbReference>
<dbReference type="GO" id="GO:0046872">
    <property type="term" value="F:metal ion binding"/>
    <property type="evidence" value="ECO:0007669"/>
    <property type="project" value="UniProtKB-KW"/>
</dbReference>
<dbReference type="CDD" id="cd01085">
    <property type="entry name" value="APP"/>
    <property type="match status" value="1"/>
</dbReference>
<accession>A0A814AVG3</accession>
<evidence type="ECO:0000313" key="9">
    <source>
        <dbReference type="Proteomes" id="UP000663852"/>
    </source>
</evidence>